<dbReference type="PANTHER" id="PTHR46345">
    <property type="entry name" value="INVERTED FORMIN-2"/>
    <property type="match status" value="1"/>
</dbReference>
<dbReference type="PANTHER" id="PTHR46345:SF8">
    <property type="entry name" value="FORMIN 3, ISOFORM B"/>
    <property type="match status" value="1"/>
</dbReference>
<feature type="compositionally biased region" description="Acidic residues" evidence="2">
    <location>
        <begin position="1314"/>
        <end position="1333"/>
    </location>
</feature>
<feature type="compositionally biased region" description="Gly residues" evidence="2">
    <location>
        <begin position="1497"/>
        <end position="1509"/>
    </location>
</feature>
<protein>
    <submittedName>
        <fullName evidence="3">Uncharacterized protein</fullName>
    </submittedName>
</protein>
<feature type="coiled-coil region" evidence="1">
    <location>
        <begin position="343"/>
        <end position="392"/>
    </location>
</feature>
<feature type="compositionally biased region" description="Low complexity" evidence="2">
    <location>
        <begin position="1115"/>
        <end position="1129"/>
    </location>
</feature>
<feature type="compositionally biased region" description="Pro residues" evidence="2">
    <location>
        <begin position="2029"/>
        <end position="2053"/>
    </location>
</feature>
<feature type="region of interest" description="Disordered" evidence="2">
    <location>
        <begin position="1694"/>
        <end position="1808"/>
    </location>
</feature>
<feature type="compositionally biased region" description="Basic and acidic residues" evidence="2">
    <location>
        <begin position="1038"/>
        <end position="1048"/>
    </location>
</feature>
<feature type="compositionally biased region" description="Pro residues" evidence="2">
    <location>
        <begin position="1783"/>
        <end position="1792"/>
    </location>
</feature>
<evidence type="ECO:0000313" key="4">
    <source>
        <dbReference type="Proteomes" id="UP000612055"/>
    </source>
</evidence>
<organism evidence="3 4">
    <name type="scientific">Edaphochlamys debaryana</name>
    <dbReference type="NCBI Taxonomy" id="47281"/>
    <lineage>
        <taxon>Eukaryota</taxon>
        <taxon>Viridiplantae</taxon>
        <taxon>Chlorophyta</taxon>
        <taxon>core chlorophytes</taxon>
        <taxon>Chlorophyceae</taxon>
        <taxon>CS clade</taxon>
        <taxon>Chlamydomonadales</taxon>
        <taxon>Chlamydomonadales incertae sedis</taxon>
        <taxon>Edaphochlamys</taxon>
    </lineage>
</organism>
<feature type="compositionally biased region" description="Low complexity" evidence="2">
    <location>
        <begin position="2119"/>
        <end position="2137"/>
    </location>
</feature>
<feature type="compositionally biased region" description="Low complexity" evidence="2">
    <location>
        <begin position="2834"/>
        <end position="2864"/>
    </location>
</feature>
<feature type="region of interest" description="Disordered" evidence="2">
    <location>
        <begin position="2010"/>
        <end position="2059"/>
    </location>
</feature>
<accession>A0A835YK14</accession>
<feature type="region of interest" description="Disordered" evidence="2">
    <location>
        <begin position="2671"/>
        <end position="2725"/>
    </location>
</feature>
<feature type="region of interest" description="Disordered" evidence="2">
    <location>
        <begin position="1449"/>
        <end position="1514"/>
    </location>
</feature>
<feature type="region of interest" description="Disordered" evidence="2">
    <location>
        <begin position="2366"/>
        <end position="2392"/>
    </location>
</feature>
<feature type="compositionally biased region" description="Pro residues" evidence="2">
    <location>
        <begin position="2010"/>
        <end position="2021"/>
    </location>
</feature>
<proteinExistence type="predicted"/>
<feature type="compositionally biased region" description="Low complexity" evidence="2">
    <location>
        <begin position="2407"/>
        <end position="2429"/>
    </location>
</feature>
<feature type="compositionally biased region" description="Low complexity" evidence="2">
    <location>
        <begin position="1707"/>
        <end position="1724"/>
    </location>
</feature>
<sequence>MRKTSLSPATGDRLDKDFDGSGSAFTEHFIKTLHRKLHDPSLLQVCPPPPPELFKHTDKVDAAGEQRERLGSTTSPRASPYRGHPDAWGSPAHPFTAPPGAYKLLSSDYAWLDAPKLNTRRTAAPAAAPSTALGAGGGGGADGAGGGGYGGGRSAFAATGMEFQDEDSAAGLPEPPLAMQQTRFLSHARLVLIKLRQQLEEVCVGAVRRMEEAVSPPPLSLANLGAPALSTAPSGLPGSLGGGGGGGGGGVGGGAGAAGGSLLGTRATGLGAGGEAAVPVPAAAPLQVPGLALGGARLPFGFADAVAENVRSKLNAAFEDCLSDTMDQLWGALQYAGSKHALLDRLKQAMQQREAELEALATRQAEEAASKLRALRRQKDEMEAAADKERGQLKALVVAANQRVEFLDKDVSALRGMLEGERASAAARLESQRASFESSLREVTEAAEAARTEAAARLEEARLLTAGLHEQLRARQEEVERLTTRAGEQADMLDVAFARRDIAVKEAGDMGEALDDYRRLVSKHAAQPLTEWLKLLKENGQRLTPVMGGPLCMEYGLGRAFAAAARAGGLKAAVGDLKKLLPAELPWPEDGWPPAGADPDDLGFGGGYDAESYCAGEEDDAFSTAASRQLPGARSVVGTRAPSDAGSVTARNAYPSTLPATWLRYMRAPLGTIMEPTALQALLGELAAAKRAADLEARARGLPPPDLHEFVFRRFLDKHPCAPDADEAVVSLVQSLRAHSRRLARAATWTQLLQMSGPVLPPDACSFYLEVLHQLLSRHPDLPHPVHDRASGTVWLPPARWKAVLNGTAAAVFDTEGRAALVKQARGQGRAAGARMDTVRGTPSFGMSDADELAAVAVTAAMEALATAWAAAEPVGGGALATALDVEDVARVAAAGLDDPELVPEERPARLDLYAATVLEARRQQAAQRKMWSGLTASALGSALASMHLLAPRPLGGRLLSAEAQRMSQAAGAMLRVADAAAAEMKAHAAFRNHGSLAELEAALKRLRGAVPSGGGVSKKSRKKGVPRGSEGGGAGAAEREERPDEEARRVAEGWAALEEVATALVGAREGYGKVLAAAAAAAKDLAVREALAKERAAEEAALAEARGSDGSGGRNSRASRPGSASRNALRSKAGTPAGGTRGTHSTAGMAILDALGYSNDEDEDDATGGGGGGGGSPAAADRAGSAAGSPNRNSAGRSRPVSSKSRPVSGKSRLGSAQSNANMWPRDLRATLAAGRWSSDDGGDGDAGGGETVADGAADADAEPPTLQLRGPSARRRPQTASSGRTGGGGGAAADSDGVPDGGEPTEASAEAEYLEADDDGEVYEDTGDDPTDYGGAADASRVRRRTASADAAVKLAALQDKYGRLRGRFDEAMRALHAAYAASGAAVGGRGGGGGGVGPGLPSVEVLGQMGPAARLRLVAELLAELHREVAGGVEPQLDDVVLTALMPGRSGGGSPSRPASGLPAAQASRQRGLTSASAASAGGGGSRPASGVAAGTGGGSRPGSGRPGSAAREVAAAAAAAGHADVAAAAAAGVKAEDSSAPSAESEYGSSQDRTAAAAIAVNLEPPPPPPPPPEVLDVAGRMHAQAGSIVQAIAAAALEAAALAAALDEVAAGRRPDTASRRRNAFAAAIWTGAGGGGGGLRASDGSGSPSALSPRSAFAEMMMQSGGGGGSGSAAAGSAVALLRRPSSAARSTLGGGGGANPVSPLPLHRLSSSRLSSGHVGGSPRSYAAVQQHPYYGNRQPNYYGEADGVYEDPGTEPSPRRPSNGQAPSPRGGLLPLPPQPPPPHARQDPDPWDAVPRDSDPRDTIYLDALRALHVAAEAAQAEAEQAAAGGLDDKPGSGSGFGYGTGGGGGGGAMAAVSAAVQELVRLMGGQPRVTAHGRVIEFFPRRIPKDWRHPLLRSSLTRLYVFVVGALLQQAERQALLREAAADLEQRRATLAAAAERLTAAAAELRGLQTALGVRLAVLAAALAHGSALAEAVGEIGLAAGHLTACLAEAPTLPLTPPPAGPPPPLPLAVVQGSAPPPLPLPTSAPPPSPPVLPPPLPQRPASAAPLAADVAADLASYSYPSMPSMAPVDLDVSYAGGSPPWGPSRPLSAAGAAPGPGPGPGPGPRAAASEDSSLPPSVAAPSRPVSGVVAAVAEEDSSLPPSVAADSRPPSVTKLSAAAAMAAAVAAAHEPSRPASAVPAAATAVADAQAATAQAAGPHVASVDLSPAASRPASAVPRHAVDVFPGAPAGERPASAAPAGAPTESAPTAPPTGAVGGGGGGGVSAAAVALATRAWAGARAAAAAVAGAAARLQAAAGQMAVLTQAGIKAGGVAEGWGQPGSAAGGATQLHVTGPFLPSGDQILTVKVQLAQPPTAQPPPPGPSSASTADGTTPGPLAPEALQFTIELPPAPSVAGASGPGGAASDATTSAAAAAAGGGVPQFPDVPTPGVSPEASTGPALPAQAQAQAQAAALGYSLLMGLRQANALATGTIPDDPAALPPGVALIRLSDALLRRSALSPKRAARGSAASAGGGLPARGPAAAAASSAAVAVDAAFGPAPAHYERRPMTARAFVEGVMVTAREQQLARLVAGPPGPMPRGALPEVEGMAHMDSAEAAALAAQSAALLLARNASAADQAGSGTALEALMAQHRETAAAANAAAASTIAAAAAAVDATAEPPPPASLSRRVRGGGSARPGAGSTWAAPRARSPAARGGAAGTGTSAGGDGGRLAAGVAGTRLASLPPMGAHAAAAAAAQGATAPGQAGGAAAGAAAAATAAPSAPVPDVGRALPASSAGSTTLSLYPGVQVDVAGRLMDWRLPLLVPQLPQPHRASRTGLGPQQPAQSQAQQGPGQRGSSPGRAGASPGKG</sequence>
<dbReference type="OrthoDB" id="549488at2759"/>
<comment type="caution">
    <text evidence="3">The sequence shown here is derived from an EMBL/GenBank/DDBJ whole genome shotgun (WGS) entry which is preliminary data.</text>
</comment>
<feature type="region of interest" description="Disordered" evidence="2">
    <location>
        <begin position="2238"/>
        <end position="2275"/>
    </location>
</feature>
<dbReference type="Proteomes" id="UP000612055">
    <property type="component" value="Unassembled WGS sequence"/>
</dbReference>
<evidence type="ECO:0000256" key="1">
    <source>
        <dbReference type="SAM" id="Coils"/>
    </source>
</evidence>
<feature type="compositionally biased region" description="Gly residues" evidence="2">
    <location>
        <begin position="2711"/>
        <end position="2725"/>
    </location>
</feature>
<evidence type="ECO:0000313" key="3">
    <source>
        <dbReference type="EMBL" id="KAG2500000.1"/>
    </source>
</evidence>
<feature type="compositionally biased region" description="Basic and acidic residues" evidence="2">
    <location>
        <begin position="1793"/>
        <end position="1808"/>
    </location>
</feature>
<feature type="compositionally biased region" description="Low complexity" evidence="2">
    <location>
        <begin position="2691"/>
        <end position="2710"/>
    </location>
</feature>
<feature type="compositionally biased region" description="Low complexity" evidence="2">
    <location>
        <begin position="1178"/>
        <end position="1190"/>
    </location>
</feature>
<evidence type="ECO:0000256" key="2">
    <source>
        <dbReference type="SAM" id="MobiDB-lite"/>
    </source>
</evidence>
<feature type="compositionally biased region" description="Gly residues" evidence="2">
    <location>
        <begin position="1168"/>
        <end position="1177"/>
    </location>
</feature>
<reference evidence="3" key="1">
    <citation type="journal article" date="2020" name="bioRxiv">
        <title>Comparative genomics of Chlamydomonas.</title>
        <authorList>
            <person name="Craig R.J."/>
            <person name="Hasan A.R."/>
            <person name="Ness R.W."/>
            <person name="Keightley P.D."/>
        </authorList>
    </citation>
    <scope>NUCLEOTIDE SEQUENCE</scope>
    <source>
        <strain evidence="3">CCAP 11/70</strain>
    </source>
</reference>
<feature type="region of interest" description="Disordered" evidence="2">
    <location>
        <begin position="2100"/>
        <end position="2137"/>
    </location>
</feature>
<feature type="compositionally biased region" description="Low complexity" evidence="2">
    <location>
        <begin position="1458"/>
        <end position="1468"/>
    </location>
</feature>
<feature type="compositionally biased region" description="Low complexity" evidence="2">
    <location>
        <begin position="2240"/>
        <end position="2268"/>
    </location>
</feature>
<feature type="region of interest" description="Disordered" evidence="2">
    <location>
        <begin position="1011"/>
        <end position="1048"/>
    </location>
</feature>
<dbReference type="EMBL" id="JAEHOE010000005">
    <property type="protein sequence ID" value="KAG2500000.1"/>
    <property type="molecule type" value="Genomic_DNA"/>
</dbReference>
<feature type="region of interest" description="Disordered" evidence="2">
    <location>
        <begin position="1159"/>
        <end position="1346"/>
    </location>
</feature>
<feature type="compositionally biased region" description="Low complexity" evidence="2">
    <location>
        <begin position="1197"/>
        <end position="1214"/>
    </location>
</feature>
<feature type="region of interest" description="Disordered" evidence="2">
    <location>
        <begin position="1103"/>
        <end position="1147"/>
    </location>
</feature>
<feature type="compositionally biased region" description="Low complexity" evidence="2">
    <location>
        <begin position="1294"/>
        <end position="1304"/>
    </location>
</feature>
<keyword evidence="1" id="KW-0175">Coiled coil</keyword>
<name>A0A835YK14_9CHLO</name>
<gene>
    <name evidence="3" type="ORF">HYH03_002282</name>
</gene>
<feature type="region of interest" description="Disordered" evidence="2">
    <location>
        <begin position="1"/>
        <end position="21"/>
    </location>
</feature>
<feature type="region of interest" description="Disordered" evidence="2">
    <location>
        <begin position="65"/>
        <end position="84"/>
    </location>
</feature>
<keyword evidence="4" id="KW-1185">Reference proteome</keyword>
<feature type="region of interest" description="Disordered" evidence="2">
    <location>
        <begin position="2824"/>
        <end position="2864"/>
    </location>
</feature>
<feature type="region of interest" description="Disordered" evidence="2">
    <location>
        <begin position="2404"/>
        <end position="2457"/>
    </location>
</feature>